<dbReference type="Proteomes" id="UP000246991">
    <property type="component" value="Unassembled WGS sequence"/>
</dbReference>
<organism evidence="2 3">
    <name type="scientific">Tuber magnatum</name>
    <name type="common">white Piedmont truffle</name>
    <dbReference type="NCBI Taxonomy" id="42249"/>
    <lineage>
        <taxon>Eukaryota</taxon>
        <taxon>Fungi</taxon>
        <taxon>Dikarya</taxon>
        <taxon>Ascomycota</taxon>
        <taxon>Pezizomycotina</taxon>
        <taxon>Pezizomycetes</taxon>
        <taxon>Pezizales</taxon>
        <taxon>Tuberaceae</taxon>
        <taxon>Tuber</taxon>
    </lineage>
</organism>
<reference evidence="2 3" key="1">
    <citation type="submission" date="2018-03" db="EMBL/GenBank/DDBJ databases">
        <title>Genomes of Pezizomycetes fungi and the evolution of truffles.</title>
        <authorList>
            <person name="Murat C."/>
            <person name="Payen T."/>
            <person name="Noel B."/>
            <person name="Kuo A."/>
            <person name="Martin F.M."/>
        </authorList>
    </citation>
    <scope>NUCLEOTIDE SEQUENCE [LARGE SCALE GENOMIC DNA]</scope>
    <source>
        <strain evidence="2">091103-1</strain>
    </source>
</reference>
<dbReference type="AlphaFoldDB" id="A0A317SDR8"/>
<evidence type="ECO:0000313" key="3">
    <source>
        <dbReference type="Proteomes" id="UP000246991"/>
    </source>
</evidence>
<feature type="region of interest" description="Disordered" evidence="1">
    <location>
        <begin position="32"/>
        <end position="65"/>
    </location>
</feature>
<protein>
    <submittedName>
        <fullName evidence="2">Uncharacterized protein</fullName>
    </submittedName>
</protein>
<proteinExistence type="predicted"/>
<name>A0A317SDR8_9PEZI</name>
<gene>
    <name evidence="2" type="ORF">C7212DRAFT_348195</name>
</gene>
<sequence>MCTGADGKKQYPPVHLRVESRKIAPTATNKCAIQTRSQQPRRSERWYGQNPPSEITYKIPRNPDSTYTRTRTLGDYYTNPVAGANAPNPAPQSYVHIIPSPQRKAIVKGSTNSERHLRILGKIVDRVRTGGNIVLVSLSTSKTQKPTPWEAMIPNKLSIPNPKKQFKAIPGSPTVQAEKQKAKKKSGKC</sequence>
<keyword evidence="3" id="KW-1185">Reference proteome</keyword>
<accession>A0A317SDR8</accession>
<comment type="caution">
    <text evidence="2">The sequence shown here is derived from an EMBL/GenBank/DDBJ whole genome shotgun (WGS) entry which is preliminary data.</text>
</comment>
<evidence type="ECO:0000313" key="2">
    <source>
        <dbReference type="EMBL" id="PWW72465.1"/>
    </source>
</evidence>
<evidence type="ECO:0000256" key="1">
    <source>
        <dbReference type="SAM" id="MobiDB-lite"/>
    </source>
</evidence>
<feature type="region of interest" description="Disordered" evidence="1">
    <location>
        <begin position="154"/>
        <end position="189"/>
    </location>
</feature>
<dbReference type="EMBL" id="PYWC01000106">
    <property type="protein sequence ID" value="PWW72465.1"/>
    <property type="molecule type" value="Genomic_DNA"/>
</dbReference>